<dbReference type="Gene3D" id="3.40.50.1820">
    <property type="entry name" value="alpha/beta hydrolase"/>
    <property type="match status" value="1"/>
</dbReference>
<name>A0A3D8I8N8_9HELI</name>
<organism evidence="1 2">
    <name type="scientific">Helicobacter didelphidarum</name>
    <dbReference type="NCBI Taxonomy" id="2040648"/>
    <lineage>
        <taxon>Bacteria</taxon>
        <taxon>Pseudomonadati</taxon>
        <taxon>Campylobacterota</taxon>
        <taxon>Epsilonproteobacteria</taxon>
        <taxon>Campylobacterales</taxon>
        <taxon>Helicobacteraceae</taxon>
        <taxon>Helicobacter</taxon>
    </lineage>
</organism>
<sequence>MPHNQIPNNQNIMLDSNANLLLYETHIRLMYRYAVLALAGNVKLTYFMEARKRNDYTDVKKDLDIQGNKIQCKIEKIATCLSLLDEYNKSILQGLSDSQKMLFLALVRSNKDIGDKIPVGGFEFDCDLIALALNFAKHYEVIDHINEKDRESKGGFRATLFRDVRNNEYILGIAGTDAPSPNPFKIDWRDIGTDASLTLRKLPKKQYDSMINFYFRLKQGGKIAHNTPIVVVGHSLGGYLAQLFALTYPHITQGLYTYQAPGAKRLWRGMFSFLQSLNIQSKETQTNMREHRKQAYINLSKSHRQEAMKILKDKTFHIHTDNDSNLNNNQWILANFVQELGTKTPGYLYYINDKDNDFHHPAHCVRALEKLSRLLDRIHDSAKKQMNLQDMNVFLRNLYHYALLHRRGETLSEAIDCVLSDVAYYQNLIETKSIDFLQDMGLEAFVENKQIYIMPLATNDFINIPLDSLNKLDLGYLRSLVKSQAYRLIAHDTMSLLNFKNISYFLGYNASTYKIYQNGLDDFSLNAYIERFHLCIEQGETYRIIFKEELYL</sequence>
<dbReference type="RefSeq" id="WP_115543843.1">
    <property type="nucleotide sequence ID" value="NZ_NXLQ01000051.1"/>
</dbReference>
<comment type="caution">
    <text evidence="1">The sequence shown here is derived from an EMBL/GenBank/DDBJ whole genome shotgun (WGS) entry which is preliminary data.</text>
</comment>
<evidence type="ECO:0000313" key="1">
    <source>
        <dbReference type="EMBL" id="RDU61477.1"/>
    </source>
</evidence>
<dbReference type="SUPFAM" id="SSF53474">
    <property type="entry name" value="alpha/beta-Hydrolases"/>
    <property type="match status" value="2"/>
</dbReference>
<evidence type="ECO:0008006" key="3">
    <source>
        <dbReference type="Google" id="ProtNLM"/>
    </source>
</evidence>
<gene>
    <name evidence="1" type="ORF">CQA53_10040</name>
</gene>
<dbReference type="Proteomes" id="UP000256379">
    <property type="component" value="Unassembled WGS sequence"/>
</dbReference>
<dbReference type="EMBL" id="NXLQ01000051">
    <property type="protein sequence ID" value="RDU61477.1"/>
    <property type="molecule type" value="Genomic_DNA"/>
</dbReference>
<proteinExistence type="predicted"/>
<dbReference type="OrthoDB" id="5319010at2"/>
<keyword evidence="2" id="KW-1185">Reference proteome</keyword>
<accession>A0A3D8I8N8</accession>
<reference evidence="1 2" key="1">
    <citation type="submission" date="2018-04" db="EMBL/GenBank/DDBJ databases">
        <title>Novel Campyloabacter and Helicobacter Species and Strains.</title>
        <authorList>
            <person name="Mannion A.J."/>
            <person name="Shen Z."/>
            <person name="Fox J.G."/>
        </authorList>
    </citation>
    <scope>NUCLEOTIDE SEQUENCE [LARGE SCALE GENOMIC DNA]</scope>
    <source>
        <strain evidence="1 2">MIT 17-337</strain>
    </source>
</reference>
<protein>
    <recommendedName>
        <fullName evidence="3">DUF2974 domain-containing protein</fullName>
    </recommendedName>
</protein>
<evidence type="ECO:0000313" key="2">
    <source>
        <dbReference type="Proteomes" id="UP000256379"/>
    </source>
</evidence>
<dbReference type="InterPro" id="IPR029058">
    <property type="entry name" value="AB_hydrolase_fold"/>
</dbReference>
<dbReference type="AlphaFoldDB" id="A0A3D8I8N8"/>